<name>A0AAD7R3Y9_9TELE</name>
<comment type="caution">
    <text evidence="1">The sequence shown here is derived from an EMBL/GenBank/DDBJ whole genome shotgun (WGS) entry which is preliminary data.</text>
</comment>
<keyword evidence="2" id="KW-1185">Reference proteome</keyword>
<dbReference type="EMBL" id="JAINUG010000788">
    <property type="protein sequence ID" value="KAJ8362038.1"/>
    <property type="molecule type" value="Genomic_DNA"/>
</dbReference>
<proteinExistence type="predicted"/>
<organism evidence="1 2">
    <name type="scientific">Aldrovandia affinis</name>
    <dbReference type="NCBI Taxonomy" id="143900"/>
    <lineage>
        <taxon>Eukaryota</taxon>
        <taxon>Metazoa</taxon>
        <taxon>Chordata</taxon>
        <taxon>Craniata</taxon>
        <taxon>Vertebrata</taxon>
        <taxon>Euteleostomi</taxon>
        <taxon>Actinopterygii</taxon>
        <taxon>Neopterygii</taxon>
        <taxon>Teleostei</taxon>
        <taxon>Notacanthiformes</taxon>
        <taxon>Halosauridae</taxon>
        <taxon>Aldrovandia</taxon>
    </lineage>
</organism>
<sequence>MIKTLKYNSNHTIEVIELKNEDVLAWKGDQSQAKLKQTGVKLASMMEIQARKGSKNLFYKTSHDQEEHCELDFLKKNLKKNQPGLPPHLHESFSHLKNIKTNLRSRVTDGRLNACMKLNLTTYEPDYKAISKTMQHQKSH</sequence>
<evidence type="ECO:0000313" key="2">
    <source>
        <dbReference type="Proteomes" id="UP001221898"/>
    </source>
</evidence>
<dbReference type="PANTHER" id="PTHR45913:SF10">
    <property type="entry name" value="DUF4371 DOMAIN-CONTAINING PROTEIN"/>
    <property type="match status" value="1"/>
</dbReference>
<dbReference type="PANTHER" id="PTHR45913">
    <property type="entry name" value="EPM2A-INTERACTING PROTEIN 1"/>
    <property type="match status" value="1"/>
</dbReference>
<accession>A0AAD7R3Y9</accession>
<dbReference type="AlphaFoldDB" id="A0AAD7R3Y9"/>
<protein>
    <submittedName>
        <fullName evidence="1">Uncharacterized protein</fullName>
    </submittedName>
</protein>
<reference evidence="1" key="1">
    <citation type="journal article" date="2023" name="Science">
        <title>Genome structures resolve the early diversification of teleost fishes.</title>
        <authorList>
            <person name="Parey E."/>
            <person name="Louis A."/>
            <person name="Montfort J."/>
            <person name="Bouchez O."/>
            <person name="Roques C."/>
            <person name="Iampietro C."/>
            <person name="Lluch J."/>
            <person name="Castinel A."/>
            <person name="Donnadieu C."/>
            <person name="Desvignes T."/>
            <person name="Floi Bucao C."/>
            <person name="Jouanno E."/>
            <person name="Wen M."/>
            <person name="Mejri S."/>
            <person name="Dirks R."/>
            <person name="Jansen H."/>
            <person name="Henkel C."/>
            <person name="Chen W.J."/>
            <person name="Zahm M."/>
            <person name="Cabau C."/>
            <person name="Klopp C."/>
            <person name="Thompson A.W."/>
            <person name="Robinson-Rechavi M."/>
            <person name="Braasch I."/>
            <person name="Lecointre G."/>
            <person name="Bobe J."/>
            <person name="Postlethwait J.H."/>
            <person name="Berthelot C."/>
            <person name="Roest Crollius H."/>
            <person name="Guiguen Y."/>
        </authorList>
    </citation>
    <scope>NUCLEOTIDE SEQUENCE</scope>
    <source>
        <strain evidence="1">NC1722</strain>
    </source>
</reference>
<evidence type="ECO:0000313" key="1">
    <source>
        <dbReference type="EMBL" id="KAJ8362038.1"/>
    </source>
</evidence>
<gene>
    <name evidence="1" type="ORF">AAFF_G00400180</name>
</gene>
<dbReference type="Proteomes" id="UP001221898">
    <property type="component" value="Unassembled WGS sequence"/>
</dbReference>